<dbReference type="Proteomes" id="UP000024635">
    <property type="component" value="Unassembled WGS sequence"/>
</dbReference>
<sequence length="75" mass="8373">MASLLREQQMIDTYQNRFYSGNSSARSYATRVAEEERNLKKNLCSKEQVFLLQQGLHAGSLHRLNVGGFAGAPNA</sequence>
<name>A0A016THD9_9BILA</name>
<evidence type="ECO:0000313" key="1">
    <source>
        <dbReference type="EMBL" id="EYC02037.1"/>
    </source>
</evidence>
<accession>A0A016THD9</accession>
<gene>
    <name evidence="1" type="primary">Acey_s0102.g3446</name>
    <name evidence="1" type="ORF">Y032_0102g3446</name>
</gene>
<keyword evidence="2" id="KW-1185">Reference proteome</keyword>
<reference evidence="2" key="1">
    <citation type="journal article" date="2015" name="Nat. Genet.">
        <title>The genome and transcriptome of the zoonotic hookworm Ancylostoma ceylanicum identify infection-specific gene families.</title>
        <authorList>
            <person name="Schwarz E.M."/>
            <person name="Hu Y."/>
            <person name="Antoshechkin I."/>
            <person name="Miller M.M."/>
            <person name="Sternberg P.W."/>
            <person name="Aroian R.V."/>
        </authorList>
    </citation>
    <scope>NUCLEOTIDE SEQUENCE</scope>
    <source>
        <strain evidence="2">HY135</strain>
    </source>
</reference>
<proteinExistence type="predicted"/>
<comment type="caution">
    <text evidence="1">The sequence shown here is derived from an EMBL/GenBank/DDBJ whole genome shotgun (WGS) entry which is preliminary data.</text>
</comment>
<dbReference type="AlphaFoldDB" id="A0A016THD9"/>
<organism evidence="1 2">
    <name type="scientific">Ancylostoma ceylanicum</name>
    <dbReference type="NCBI Taxonomy" id="53326"/>
    <lineage>
        <taxon>Eukaryota</taxon>
        <taxon>Metazoa</taxon>
        <taxon>Ecdysozoa</taxon>
        <taxon>Nematoda</taxon>
        <taxon>Chromadorea</taxon>
        <taxon>Rhabditida</taxon>
        <taxon>Rhabditina</taxon>
        <taxon>Rhabditomorpha</taxon>
        <taxon>Strongyloidea</taxon>
        <taxon>Ancylostomatidae</taxon>
        <taxon>Ancylostomatinae</taxon>
        <taxon>Ancylostoma</taxon>
    </lineage>
</organism>
<dbReference type="EMBL" id="JARK01001438">
    <property type="protein sequence ID" value="EYC02037.1"/>
    <property type="molecule type" value="Genomic_DNA"/>
</dbReference>
<evidence type="ECO:0000313" key="2">
    <source>
        <dbReference type="Proteomes" id="UP000024635"/>
    </source>
</evidence>
<protein>
    <submittedName>
        <fullName evidence="1">Uncharacterized protein</fullName>
    </submittedName>
</protein>